<protein>
    <recommendedName>
        <fullName evidence="4">DUF3027 domain-containing protein</fullName>
    </recommendedName>
</protein>
<sequence length="239" mass="26142">MMDNRGVASKRRSRRKTVSPLIDQRAVAAAREALELLDEGEVGEHIGVKGVSKHAATHRFRAEVEGYSGWEWNAVVAWAPGNSAVTINEVALVQGGEALKAPEWVPYHERVRPGDLGPGDILPPREDDPRLREINGEKKLSAKGQKAAMQRLNDSDFGPESLFAQRAQFHCDTCAFYLPLDSSLEVKAGVCVNEFSADGHMVAGDFGCGAHSATPPAQPMHSNEQQAFDDEKPESFRVR</sequence>
<organism evidence="2 3">
    <name type="scientific">Corynebacterium gerontici</name>
    <dbReference type="NCBI Taxonomy" id="2079234"/>
    <lineage>
        <taxon>Bacteria</taxon>
        <taxon>Bacillati</taxon>
        <taxon>Actinomycetota</taxon>
        <taxon>Actinomycetes</taxon>
        <taxon>Mycobacteriales</taxon>
        <taxon>Corynebacteriaceae</taxon>
        <taxon>Corynebacterium</taxon>
    </lineage>
</organism>
<dbReference type="KEGG" id="cgk:CGERO_03240"/>
<accession>A0A3G6J1W1</accession>
<keyword evidence="3" id="KW-1185">Reference proteome</keyword>
<feature type="compositionally biased region" description="Basic and acidic residues" evidence="1">
    <location>
        <begin position="229"/>
        <end position="239"/>
    </location>
</feature>
<evidence type="ECO:0000313" key="2">
    <source>
        <dbReference type="EMBL" id="AZA10968.1"/>
    </source>
</evidence>
<reference evidence="2 3" key="1">
    <citation type="submission" date="2018-11" db="EMBL/GenBank/DDBJ databases">
        <authorList>
            <person name="Kleinhagauer T."/>
            <person name="Glaeser S.P."/>
            <person name="Spergser J."/>
            <person name="Ruckert C."/>
            <person name="Kaempfer P."/>
            <person name="Busse H.-J."/>
        </authorList>
    </citation>
    <scope>NUCLEOTIDE SEQUENCE [LARGE SCALE GENOMIC DNA]</scope>
    <source>
        <strain evidence="2 3">W8</strain>
    </source>
</reference>
<feature type="region of interest" description="Disordered" evidence="1">
    <location>
        <begin position="213"/>
        <end position="239"/>
    </location>
</feature>
<dbReference type="InterPro" id="IPR021391">
    <property type="entry name" value="DUF3027"/>
</dbReference>
<evidence type="ECO:0000313" key="3">
    <source>
        <dbReference type="Proteomes" id="UP000271587"/>
    </source>
</evidence>
<dbReference type="AlphaFoldDB" id="A0A3G6J1W1"/>
<dbReference type="EMBL" id="CP033897">
    <property type="protein sequence ID" value="AZA10968.1"/>
    <property type="molecule type" value="Genomic_DNA"/>
</dbReference>
<dbReference type="RefSeq" id="WP_123933443.1">
    <property type="nucleotide sequence ID" value="NZ_CP033897.1"/>
</dbReference>
<gene>
    <name evidence="2" type="ORF">CGERO_03240</name>
</gene>
<dbReference type="Proteomes" id="UP000271587">
    <property type="component" value="Chromosome"/>
</dbReference>
<evidence type="ECO:0008006" key="4">
    <source>
        <dbReference type="Google" id="ProtNLM"/>
    </source>
</evidence>
<dbReference type="Pfam" id="PF11228">
    <property type="entry name" value="DUF3027"/>
    <property type="match status" value="1"/>
</dbReference>
<evidence type="ECO:0000256" key="1">
    <source>
        <dbReference type="SAM" id="MobiDB-lite"/>
    </source>
</evidence>
<name>A0A3G6J1W1_9CORY</name>
<dbReference type="OrthoDB" id="3210158at2"/>
<proteinExistence type="predicted"/>